<reference evidence="2 3" key="1">
    <citation type="journal article" date="2011" name="J. Bacteriol.">
        <title>Complete genome sequence of 'Vulcanisaeta moutnovskia' strain 768-28, a novel member of the hyperthermophilic crenarchaeal genus vulcanisaeta.</title>
        <authorList>
            <person name="Gumerov V.M."/>
            <person name="Mardanov A.V."/>
            <person name="Beletsky A.V."/>
            <person name="Prokofeva M.I."/>
            <person name="Bonch-Osmolovskaya E.A."/>
            <person name="Ravin N.V."/>
            <person name="Skryabin K.G."/>
        </authorList>
    </citation>
    <scope>NUCLEOTIDE SEQUENCE [LARGE SCALE GENOMIC DNA]</scope>
    <source>
        <strain evidence="2 3">768-28</strain>
    </source>
</reference>
<dbReference type="KEGG" id="vmo:VMUT_1059"/>
<dbReference type="GO" id="GO:0016020">
    <property type="term" value="C:membrane"/>
    <property type="evidence" value="ECO:0007669"/>
    <property type="project" value="TreeGrafter"/>
</dbReference>
<dbReference type="GO" id="GO:0004377">
    <property type="term" value="F:GDP-Man:Man(3)GlcNAc(2)-PP-Dol alpha-1,2-mannosyltransferase activity"/>
    <property type="evidence" value="ECO:0007669"/>
    <property type="project" value="InterPro"/>
</dbReference>
<dbReference type="OrthoDB" id="132546at2157"/>
<dbReference type="Gene3D" id="3.40.50.2000">
    <property type="entry name" value="Glycogen Phosphorylase B"/>
    <property type="match status" value="2"/>
</dbReference>
<dbReference type="PANTHER" id="PTHR45919">
    <property type="entry name" value="GDP-MAN:MAN(3)GLCNAC(2)-PP-DOL ALPHA-1,2-MANNOSYLTRANSFERASE"/>
    <property type="match status" value="1"/>
</dbReference>
<protein>
    <submittedName>
        <fullName evidence="2">Glycosyl transferase, group 1</fullName>
    </submittedName>
</protein>
<evidence type="ECO:0000313" key="2">
    <source>
        <dbReference type="EMBL" id="ADY01266.1"/>
    </source>
</evidence>
<accession>F0QXV3</accession>
<evidence type="ECO:0000259" key="1">
    <source>
        <dbReference type="Pfam" id="PF00534"/>
    </source>
</evidence>
<dbReference type="HOGENOM" id="CLU_017896_3_0_2"/>
<dbReference type="PANTHER" id="PTHR45919:SF1">
    <property type="entry name" value="GDP-MAN:MAN(3)GLCNAC(2)-PP-DOL ALPHA-1,2-MANNOSYLTRANSFERASE"/>
    <property type="match status" value="1"/>
</dbReference>
<keyword evidence="3" id="KW-1185">Reference proteome</keyword>
<dbReference type="SUPFAM" id="SSF53756">
    <property type="entry name" value="UDP-Glycosyltransferase/glycogen phosphorylase"/>
    <property type="match status" value="1"/>
</dbReference>
<dbReference type="Pfam" id="PF00534">
    <property type="entry name" value="Glycos_transf_1"/>
    <property type="match status" value="1"/>
</dbReference>
<dbReference type="STRING" id="985053.VMUT_1059"/>
<dbReference type="InterPro" id="IPR038013">
    <property type="entry name" value="ALG11"/>
</dbReference>
<dbReference type="eggNOG" id="arCOG01403">
    <property type="taxonomic scope" value="Archaea"/>
</dbReference>
<dbReference type="GeneID" id="10288711"/>
<dbReference type="EMBL" id="CP002529">
    <property type="protein sequence ID" value="ADY01266.1"/>
    <property type="molecule type" value="Genomic_DNA"/>
</dbReference>
<dbReference type="Proteomes" id="UP000007485">
    <property type="component" value="Chromosome"/>
</dbReference>
<dbReference type="GO" id="GO:0006487">
    <property type="term" value="P:protein N-linked glycosylation"/>
    <property type="evidence" value="ECO:0007669"/>
    <property type="project" value="TreeGrafter"/>
</dbReference>
<dbReference type="AlphaFoldDB" id="F0QXV3"/>
<organism evidence="2 3">
    <name type="scientific">Vulcanisaeta moutnovskia (strain 768-28)</name>
    <dbReference type="NCBI Taxonomy" id="985053"/>
    <lineage>
        <taxon>Archaea</taxon>
        <taxon>Thermoproteota</taxon>
        <taxon>Thermoprotei</taxon>
        <taxon>Thermoproteales</taxon>
        <taxon>Thermoproteaceae</taxon>
        <taxon>Vulcanisaeta</taxon>
    </lineage>
</organism>
<name>F0QXV3_VULM7</name>
<gene>
    <name evidence="2" type="ordered locus">VMUT_1059</name>
</gene>
<sequence length="380" mass="44067">MNNREIRVGIIHKSIFSRHGGGGAEIFSLELASALKELGFRVIYIAGDEYNWGYYRKISGVNVKIDGEILFRNPPLFKAYDEFIDMLRLNSMRREIDILINTNGGVKPIPFVDITYIHSPLLFNMWYSWPSIYKAYLFPRNAILKSFAKHNMLGLILTNSRFTKIEIKKVMGLDSIVLYPPIDVERYMKYSNNEKRERLVISIGRFSPKKRYEDLIEIASRVKDVKFVIIGAVSDVNYMRRITRLIKEKGLSNVIVKPNASFQEKLELLSRAKVYLHTARNERFGISIVEGMAAGCVPVVYRSRGPWLDILEERQGVYGFAYRDLDEAASMIGNVLDNDVLWREILINTRSHVLKFSRNAFKRKLMMIMKETLATRNHYD</sequence>
<feature type="domain" description="Glycosyl transferase family 1" evidence="1">
    <location>
        <begin position="185"/>
        <end position="339"/>
    </location>
</feature>
<dbReference type="InterPro" id="IPR001296">
    <property type="entry name" value="Glyco_trans_1"/>
</dbReference>
<proteinExistence type="predicted"/>
<evidence type="ECO:0000313" key="3">
    <source>
        <dbReference type="Proteomes" id="UP000007485"/>
    </source>
</evidence>
<dbReference type="RefSeq" id="WP_013604428.1">
    <property type="nucleotide sequence ID" value="NC_015151.1"/>
</dbReference>
<keyword evidence="2" id="KW-0808">Transferase</keyword>